<feature type="compositionally biased region" description="Polar residues" evidence="1">
    <location>
        <begin position="1"/>
        <end position="21"/>
    </location>
</feature>
<dbReference type="GeneID" id="93569269"/>
<feature type="compositionally biased region" description="Low complexity" evidence="1">
    <location>
        <begin position="438"/>
        <end position="447"/>
    </location>
</feature>
<dbReference type="PANTHER" id="PTHR28094">
    <property type="entry name" value="MEIOTICALLY UP-REGULATED GENE 113 PROTEIN"/>
    <property type="match status" value="1"/>
</dbReference>
<organism evidence="3 4">
    <name type="scientific">Aspergillus brasiliensis (strain CBS 101740 / IMI 381727 / IBT 21946)</name>
    <dbReference type="NCBI Taxonomy" id="767769"/>
    <lineage>
        <taxon>Eukaryota</taxon>
        <taxon>Fungi</taxon>
        <taxon>Dikarya</taxon>
        <taxon>Ascomycota</taxon>
        <taxon>Pezizomycotina</taxon>
        <taxon>Eurotiomycetes</taxon>
        <taxon>Eurotiomycetidae</taxon>
        <taxon>Eurotiales</taxon>
        <taxon>Aspergillaceae</taxon>
        <taxon>Aspergillus</taxon>
        <taxon>Aspergillus subgen. Circumdati</taxon>
    </lineage>
</organism>
<accession>A0A1L9V1U4</accession>
<evidence type="ECO:0000313" key="4">
    <source>
        <dbReference type="Proteomes" id="UP000184499"/>
    </source>
</evidence>
<keyword evidence="4" id="KW-1185">Reference proteome</keyword>
<proteinExistence type="predicted"/>
<dbReference type="InterPro" id="IPR053006">
    <property type="entry name" value="Meiosis_regulatory"/>
</dbReference>
<evidence type="ECO:0000259" key="2">
    <source>
        <dbReference type="SMART" id="SM00974"/>
    </source>
</evidence>
<feature type="region of interest" description="Disordered" evidence="1">
    <location>
        <begin position="427"/>
        <end position="468"/>
    </location>
</feature>
<dbReference type="AlphaFoldDB" id="A0A1L9V1U4"/>
<evidence type="ECO:0000256" key="1">
    <source>
        <dbReference type="SAM" id="MobiDB-lite"/>
    </source>
</evidence>
<dbReference type="RefSeq" id="XP_067485118.1">
    <property type="nucleotide sequence ID" value="XM_067616781.1"/>
</dbReference>
<name>A0A1L9V1U4_ASPBC</name>
<dbReference type="OrthoDB" id="3511049at2759"/>
<dbReference type="Proteomes" id="UP000184499">
    <property type="component" value="Unassembled WGS sequence"/>
</dbReference>
<dbReference type="SMART" id="SM00974">
    <property type="entry name" value="T5orf172"/>
    <property type="match status" value="1"/>
</dbReference>
<feature type="region of interest" description="Disordered" evidence="1">
    <location>
        <begin position="1"/>
        <end position="53"/>
    </location>
</feature>
<gene>
    <name evidence="3" type="ORF">ASPBRDRAFT_113995</name>
</gene>
<evidence type="ECO:0000313" key="3">
    <source>
        <dbReference type="EMBL" id="OJJ77871.1"/>
    </source>
</evidence>
<sequence length="468" mass="52834">MASHFSTPSFPRNISLSSYLTSDDGESPSPDNVASVASAPARPTSPGDRSPSVQIAASRAFRRRVATVTSVEHMKRPRTIGSPENRTVQQYMRNSHGTNQESLYLQRLMSGSPSLLPQPRQVPGFSGVSVSDAVSPDVNDVFQDAVEEHIPDPAEDDKPVVTTEDILSNMCDIMLEYYNENNKGYAYVYRDKKDKCQRFKIGSTDRPQARKSQLDKQCKYEGWELIQDPALPIREYRQLERLAHGELRNLRCDFICPGDGIKHREYFYGSNATASEVLGRWSRWLVDHEPYDKESKLKPFWSDRLECFTANKTASLYFNCKRSDCSRGGSSPVACQECLRIGWEVWTQPTTLDKVRYYCPHYARAIWERIPTLSTCLLVMVCGRLIGPMVFAHLHDSILRGQMIVTDLVICVCAVFCHFSPKKTLQSETGTKGLKRVSSNSGQVSSSPGMHSSRQGEENKPPKKRRRS</sequence>
<dbReference type="Pfam" id="PF10544">
    <property type="entry name" value="T5orf172"/>
    <property type="match status" value="1"/>
</dbReference>
<protein>
    <recommendedName>
        <fullName evidence="2">Bacteriophage T5 Orf172 DNA-binding domain-containing protein</fullName>
    </recommendedName>
</protein>
<dbReference type="VEuPathDB" id="FungiDB:ASPBRDRAFT_113995"/>
<dbReference type="InterPro" id="IPR018306">
    <property type="entry name" value="Phage_T5_Orf172_DNA-bd"/>
</dbReference>
<dbReference type="STRING" id="767769.A0A1L9V1U4"/>
<feature type="domain" description="Bacteriophage T5 Orf172 DNA-binding" evidence="2">
    <location>
        <begin position="193"/>
        <end position="281"/>
    </location>
</feature>
<dbReference type="PANTHER" id="PTHR28094:SF1">
    <property type="entry name" value="MEIOTICALLY UP-REGULATED GENE 113 PROTEIN"/>
    <property type="match status" value="1"/>
</dbReference>
<reference evidence="4" key="1">
    <citation type="journal article" date="2017" name="Genome Biol.">
        <title>Comparative genomics reveals high biological diversity and specific adaptations in the industrially and medically important fungal genus Aspergillus.</title>
        <authorList>
            <person name="de Vries R.P."/>
            <person name="Riley R."/>
            <person name="Wiebenga A."/>
            <person name="Aguilar-Osorio G."/>
            <person name="Amillis S."/>
            <person name="Uchima C.A."/>
            <person name="Anderluh G."/>
            <person name="Asadollahi M."/>
            <person name="Askin M."/>
            <person name="Barry K."/>
            <person name="Battaglia E."/>
            <person name="Bayram O."/>
            <person name="Benocci T."/>
            <person name="Braus-Stromeyer S.A."/>
            <person name="Caldana C."/>
            <person name="Canovas D."/>
            <person name="Cerqueira G.C."/>
            <person name="Chen F."/>
            <person name="Chen W."/>
            <person name="Choi C."/>
            <person name="Clum A."/>
            <person name="Dos Santos R.A."/>
            <person name="Damasio A.R."/>
            <person name="Diallinas G."/>
            <person name="Emri T."/>
            <person name="Fekete E."/>
            <person name="Flipphi M."/>
            <person name="Freyberg S."/>
            <person name="Gallo A."/>
            <person name="Gournas C."/>
            <person name="Habgood R."/>
            <person name="Hainaut M."/>
            <person name="Harispe M.L."/>
            <person name="Henrissat B."/>
            <person name="Hilden K.S."/>
            <person name="Hope R."/>
            <person name="Hossain A."/>
            <person name="Karabika E."/>
            <person name="Karaffa L."/>
            <person name="Karanyi Z."/>
            <person name="Krasevec N."/>
            <person name="Kuo A."/>
            <person name="Kusch H."/>
            <person name="LaButti K."/>
            <person name="Lagendijk E.L."/>
            <person name="Lapidus A."/>
            <person name="Levasseur A."/>
            <person name="Lindquist E."/>
            <person name="Lipzen A."/>
            <person name="Logrieco A.F."/>
            <person name="MacCabe A."/>
            <person name="Maekelae M.R."/>
            <person name="Malavazi I."/>
            <person name="Melin P."/>
            <person name="Meyer V."/>
            <person name="Mielnichuk N."/>
            <person name="Miskei M."/>
            <person name="Molnar A.P."/>
            <person name="Mule G."/>
            <person name="Ngan C.Y."/>
            <person name="Orejas M."/>
            <person name="Orosz E."/>
            <person name="Ouedraogo J.P."/>
            <person name="Overkamp K.M."/>
            <person name="Park H.-S."/>
            <person name="Perrone G."/>
            <person name="Piumi F."/>
            <person name="Punt P.J."/>
            <person name="Ram A.F."/>
            <person name="Ramon A."/>
            <person name="Rauscher S."/>
            <person name="Record E."/>
            <person name="Riano-Pachon D.M."/>
            <person name="Robert V."/>
            <person name="Roehrig J."/>
            <person name="Ruller R."/>
            <person name="Salamov A."/>
            <person name="Salih N.S."/>
            <person name="Samson R.A."/>
            <person name="Sandor E."/>
            <person name="Sanguinetti M."/>
            <person name="Schuetze T."/>
            <person name="Sepcic K."/>
            <person name="Shelest E."/>
            <person name="Sherlock G."/>
            <person name="Sophianopoulou V."/>
            <person name="Squina F.M."/>
            <person name="Sun H."/>
            <person name="Susca A."/>
            <person name="Todd R.B."/>
            <person name="Tsang A."/>
            <person name="Unkles S.E."/>
            <person name="van de Wiele N."/>
            <person name="van Rossen-Uffink D."/>
            <person name="Oliveira J.V."/>
            <person name="Vesth T.C."/>
            <person name="Visser J."/>
            <person name="Yu J.-H."/>
            <person name="Zhou M."/>
            <person name="Andersen M.R."/>
            <person name="Archer D.B."/>
            <person name="Baker S.E."/>
            <person name="Benoit I."/>
            <person name="Brakhage A.A."/>
            <person name="Braus G.H."/>
            <person name="Fischer R."/>
            <person name="Frisvad J.C."/>
            <person name="Goldman G.H."/>
            <person name="Houbraken J."/>
            <person name="Oakley B."/>
            <person name="Pocsi I."/>
            <person name="Scazzocchio C."/>
            <person name="Seiboth B."/>
            <person name="vanKuyk P.A."/>
            <person name="Wortman J."/>
            <person name="Dyer P.S."/>
            <person name="Grigoriev I.V."/>
        </authorList>
    </citation>
    <scope>NUCLEOTIDE SEQUENCE [LARGE SCALE GENOMIC DNA]</scope>
    <source>
        <strain evidence="4">CBS 101740 / IMI 381727 / IBT 21946</strain>
    </source>
</reference>
<dbReference type="OMA" id="IKHREYF"/>
<dbReference type="EMBL" id="KV878679">
    <property type="protein sequence ID" value="OJJ77871.1"/>
    <property type="molecule type" value="Genomic_DNA"/>
</dbReference>